<accession>A0A1E3XCU9</accession>
<keyword evidence="1" id="KW-0472">Membrane</keyword>
<dbReference type="Proteomes" id="UP000094056">
    <property type="component" value="Unassembled WGS sequence"/>
</dbReference>
<organism evidence="2 3">
    <name type="scientific">Candidatus Scalindua rubra</name>
    <dbReference type="NCBI Taxonomy" id="1872076"/>
    <lineage>
        <taxon>Bacteria</taxon>
        <taxon>Pseudomonadati</taxon>
        <taxon>Planctomycetota</taxon>
        <taxon>Candidatus Brocadiia</taxon>
        <taxon>Candidatus Brocadiales</taxon>
        <taxon>Candidatus Scalinduaceae</taxon>
        <taxon>Candidatus Scalindua</taxon>
    </lineage>
</organism>
<dbReference type="EMBL" id="MAYW01000029">
    <property type="protein sequence ID" value="ODS33430.1"/>
    <property type="molecule type" value="Genomic_DNA"/>
</dbReference>
<evidence type="ECO:0008006" key="4">
    <source>
        <dbReference type="Google" id="ProtNLM"/>
    </source>
</evidence>
<gene>
    <name evidence="2" type="ORF">SCARUB_01467</name>
</gene>
<comment type="caution">
    <text evidence="2">The sequence shown here is derived from an EMBL/GenBank/DDBJ whole genome shotgun (WGS) entry which is preliminary data.</text>
</comment>
<keyword evidence="1" id="KW-0812">Transmembrane</keyword>
<proteinExistence type="predicted"/>
<evidence type="ECO:0000256" key="1">
    <source>
        <dbReference type="SAM" id="Phobius"/>
    </source>
</evidence>
<sequence length="307" mass="35539">MTKFLRNQYAEIVDKIRAGIATSKPYLDKIQKVSISLSFRLAIVIVIVISIVWSGKFIWKHLTNRNMFMVSPVTFSFETPDWVTDKFINEIKNIPGLDERYNMFEKDLTNKVVSAYEKSPLISKVYNIERELPNRINLKFELRRPVAIVKRKSKKYLVDKDCARLPDKFYEYPEEGNSPVYIVGNGSVKVPEYGEKWNDKSIEEGIKLLNYLKYNKIDRLLKIASIDVSNVCARRKGGKIDIIIWTKNGAKIKWGCPPSCEQLDELSNYEKLQNLLSVAKEEGAGLTNMEYVDVRWETPLAKRISVR</sequence>
<dbReference type="AlphaFoldDB" id="A0A1E3XCU9"/>
<name>A0A1E3XCU9_9BACT</name>
<reference evidence="2 3" key="1">
    <citation type="submission" date="2016-07" db="EMBL/GenBank/DDBJ databases">
        <title>Draft genome of Scalindua rubra, obtained from a brine-seawater interface in the Red Sea, sheds light on salt adaptation in anammox bacteria.</title>
        <authorList>
            <person name="Speth D.R."/>
            <person name="Lagkouvardos I."/>
            <person name="Wang Y."/>
            <person name="Qian P.-Y."/>
            <person name="Dutilh B.E."/>
            <person name="Jetten M.S."/>
        </authorList>
    </citation>
    <scope>NUCLEOTIDE SEQUENCE [LARGE SCALE GENOMIC DNA]</scope>
    <source>
        <strain evidence="2">BSI-1</strain>
    </source>
</reference>
<keyword evidence="1" id="KW-1133">Transmembrane helix</keyword>
<evidence type="ECO:0000313" key="2">
    <source>
        <dbReference type="EMBL" id="ODS33430.1"/>
    </source>
</evidence>
<protein>
    <recommendedName>
        <fullName evidence="4">POTRA domain-containing protein</fullName>
    </recommendedName>
</protein>
<evidence type="ECO:0000313" key="3">
    <source>
        <dbReference type="Proteomes" id="UP000094056"/>
    </source>
</evidence>
<feature type="transmembrane region" description="Helical" evidence="1">
    <location>
        <begin position="37"/>
        <end position="59"/>
    </location>
</feature>